<dbReference type="InterPro" id="IPR026374">
    <property type="entry name" value="Cyano_PEP"/>
</dbReference>
<dbReference type="RefSeq" id="WP_013323173.1">
    <property type="nucleotide sequence ID" value="NC_014501.1"/>
</dbReference>
<gene>
    <name evidence="1" type="ordered locus">Cyan7822_3126</name>
</gene>
<evidence type="ECO:0000313" key="2">
    <source>
        <dbReference type="Proteomes" id="UP000008206"/>
    </source>
</evidence>
<reference evidence="2" key="1">
    <citation type="journal article" date="2011" name="MBio">
        <title>Novel metabolic attributes of the genus Cyanothece, comprising a group of unicellular nitrogen-fixing Cyanobacteria.</title>
        <authorList>
            <person name="Bandyopadhyay A."/>
            <person name="Elvitigala T."/>
            <person name="Welsh E."/>
            <person name="Stockel J."/>
            <person name="Liberton M."/>
            <person name="Min H."/>
            <person name="Sherman L.A."/>
            <person name="Pakrasi H.B."/>
        </authorList>
    </citation>
    <scope>NUCLEOTIDE SEQUENCE [LARGE SCALE GENOMIC DNA]</scope>
    <source>
        <strain evidence="2">PCC 7822</strain>
    </source>
</reference>
<dbReference type="AlphaFoldDB" id="E0UAV8"/>
<dbReference type="HOGENOM" id="CLU_1080608_0_0_3"/>
<proteinExistence type="predicted"/>
<keyword evidence="2" id="KW-1185">Reference proteome</keyword>
<evidence type="ECO:0008006" key="3">
    <source>
        <dbReference type="Google" id="ProtNLM"/>
    </source>
</evidence>
<dbReference type="EMBL" id="CP002198">
    <property type="protein sequence ID" value="ADN15080.1"/>
    <property type="molecule type" value="Genomic_DNA"/>
</dbReference>
<dbReference type="NCBIfam" id="TIGR02595">
    <property type="entry name" value="PEP_CTERM"/>
    <property type="match status" value="1"/>
</dbReference>
<dbReference type="InterPro" id="IPR013424">
    <property type="entry name" value="Ice-binding_C"/>
</dbReference>
<organism evidence="1 2">
    <name type="scientific">Gloeothece verrucosa (strain PCC 7822)</name>
    <name type="common">Cyanothece sp. (strain PCC 7822)</name>
    <dbReference type="NCBI Taxonomy" id="497965"/>
    <lineage>
        <taxon>Bacteria</taxon>
        <taxon>Bacillati</taxon>
        <taxon>Cyanobacteriota</taxon>
        <taxon>Cyanophyceae</taxon>
        <taxon>Oscillatoriophycideae</taxon>
        <taxon>Chroococcales</taxon>
        <taxon>Aphanothecaceae</taxon>
        <taxon>Gloeothece</taxon>
        <taxon>Gloeothece verrucosa</taxon>
    </lineage>
</organism>
<dbReference type="Proteomes" id="UP000008206">
    <property type="component" value="Chromosome"/>
</dbReference>
<name>E0UAV8_GLOV7</name>
<accession>E0UAV8</accession>
<dbReference type="NCBIfam" id="TIGR04155">
    <property type="entry name" value="cyano_PEP"/>
    <property type="match status" value="1"/>
</dbReference>
<sequence>MFTIPEIFTNSCKTLFWLPLGIAVINLGFDSQSAQALTFQETTKGKLEFRDYDHQLVATGSFNYSPTPFEGFFAVGEILDLYSDYDEDGNYYEYYLPTGYYEGIFYNDPSQIPNNLYIVNTLEIEASQNLHLTDIQINLSGSQKKYYLSSYLPNQSYFFNPLSSSISQVKISADKLGNVFLFSTDAWYYQSDLIGEILISIDAAGFFSFFDYDENVSLDGTWTASAVPEPLTLFGVSTALSFGAFFKRKLLKKSKTV</sequence>
<evidence type="ECO:0000313" key="1">
    <source>
        <dbReference type="EMBL" id="ADN15080.1"/>
    </source>
</evidence>
<protein>
    <recommendedName>
        <fullName evidence="3">PEP-CTERM protein-sorting domain-containing protein</fullName>
    </recommendedName>
</protein>
<dbReference type="KEGG" id="cyj:Cyan7822_3126"/>